<dbReference type="AlphaFoldDB" id="F7F0Z7"/>
<evidence type="ECO:0000313" key="15">
    <source>
        <dbReference type="Ensembl" id="ENSMODP00000007559.3"/>
    </source>
</evidence>
<dbReference type="OMA" id="NSTRIWH"/>
<dbReference type="Ensembl" id="ENSMODT00000007711.3">
    <property type="protein sequence ID" value="ENSMODP00000007559.3"/>
    <property type="gene ID" value="ENSMODG00000037867.1"/>
</dbReference>
<feature type="transmembrane region" description="Helical" evidence="13">
    <location>
        <begin position="140"/>
        <end position="163"/>
    </location>
</feature>
<evidence type="ECO:0000256" key="2">
    <source>
        <dbReference type="ARBA" id="ARBA00004651"/>
    </source>
</evidence>
<evidence type="ECO:0000256" key="12">
    <source>
        <dbReference type="ARBA" id="ARBA00023224"/>
    </source>
</evidence>
<evidence type="ECO:0000256" key="4">
    <source>
        <dbReference type="ARBA" id="ARBA00022475"/>
    </source>
</evidence>
<keyword evidence="5 13" id="KW-0589">Pheromone response</keyword>
<feature type="transmembrane region" description="Helical" evidence="13">
    <location>
        <begin position="277"/>
        <end position="300"/>
    </location>
</feature>
<keyword evidence="11" id="KW-0325">Glycoprotein</keyword>
<feature type="transmembrane region" description="Helical" evidence="13">
    <location>
        <begin position="58"/>
        <end position="75"/>
    </location>
</feature>
<feature type="transmembrane region" description="Helical" evidence="13">
    <location>
        <begin position="12"/>
        <end position="38"/>
    </location>
</feature>
<dbReference type="InterPro" id="IPR004072">
    <property type="entry name" value="Vmron_rcpt_1"/>
</dbReference>
<keyword evidence="4 13" id="KW-1003">Cell membrane</keyword>
<reference evidence="15 16" key="1">
    <citation type="journal article" date="2007" name="Nature">
        <title>Genome of the marsupial Monodelphis domestica reveals innovation in non-coding sequences.</title>
        <authorList>
            <person name="Mikkelsen T.S."/>
            <person name="Wakefield M.J."/>
            <person name="Aken B."/>
            <person name="Amemiya C.T."/>
            <person name="Chang J.L."/>
            <person name="Duke S."/>
            <person name="Garber M."/>
            <person name="Gentles A.J."/>
            <person name="Goodstadt L."/>
            <person name="Heger A."/>
            <person name="Jurka J."/>
            <person name="Kamal M."/>
            <person name="Mauceli E."/>
            <person name="Searle S.M."/>
            <person name="Sharpe T."/>
            <person name="Baker M.L."/>
            <person name="Batzer M.A."/>
            <person name="Benos P.V."/>
            <person name="Belov K."/>
            <person name="Clamp M."/>
            <person name="Cook A."/>
            <person name="Cuff J."/>
            <person name="Das R."/>
            <person name="Davidow L."/>
            <person name="Deakin J.E."/>
            <person name="Fazzari M.J."/>
            <person name="Glass J.L."/>
            <person name="Grabherr M."/>
            <person name="Greally J.M."/>
            <person name="Gu W."/>
            <person name="Hore T.A."/>
            <person name="Huttley G.A."/>
            <person name="Kleber M."/>
            <person name="Jirtle R.L."/>
            <person name="Koina E."/>
            <person name="Lee J.T."/>
            <person name="Mahony S."/>
            <person name="Marra M.A."/>
            <person name="Miller R.D."/>
            <person name="Nicholls R.D."/>
            <person name="Oda M."/>
            <person name="Papenfuss A.T."/>
            <person name="Parra Z.E."/>
            <person name="Pollock D.D."/>
            <person name="Ray D.A."/>
            <person name="Schein J.E."/>
            <person name="Speed T.P."/>
            <person name="Thompson K."/>
            <person name="VandeBerg J.L."/>
            <person name="Wade C.M."/>
            <person name="Walker J.A."/>
            <person name="Waters P.D."/>
            <person name="Webber C."/>
            <person name="Weidman J.R."/>
            <person name="Xie X."/>
            <person name="Zody M.C."/>
            <person name="Baldwin J."/>
            <person name="Abdouelleil A."/>
            <person name="Abdulkadir J."/>
            <person name="Abebe A."/>
            <person name="Abera B."/>
            <person name="Abreu J."/>
            <person name="Acer S.C."/>
            <person name="Aftuck L."/>
            <person name="Alexander A."/>
            <person name="An P."/>
            <person name="Anderson E."/>
            <person name="Anderson S."/>
            <person name="Arachi H."/>
            <person name="Azer M."/>
            <person name="Bachantsang P."/>
            <person name="Barry A."/>
            <person name="Bayul T."/>
            <person name="Berlin A."/>
            <person name="Bessette D."/>
            <person name="Bloom T."/>
            <person name="Bloom T."/>
            <person name="Boguslavskiy L."/>
            <person name="Bonnet C."/>
            <person name="Boukhgalter B."/>
            <person name="Bourzgui I."/>
            <person name="Brown A."/>
            <person name="Cahill P."/>
            <person name="Channer S."/>
            <person name="Cheshatsang Y."/>
            <person name="Chuda L."/>
            <person name="Citroen M."/>
            <person name="Collymore A."/>
            <person name="Cooke P."/>
            <person name="Costello M."/>
            <person name="D'Aco K."/>
            <person name="Daza R."/>
            <person name="De Haan G."/>
            <person name="DeGray S."/>
            <person name="DeMaso C."/>
            <person name="Dhargay N."/>
            <person name="Dooley K."/>
            <person name="Dooley E."/>
            <person name="Doricent M."/>
            <person name="Dorje P."/>
            <person name="Dorjee K."/>
            <person name="Dupes A."/>
            <person name="Elong R."/>
            <person name="Falk J."/>
            <person name="Farina A."/>
            <person name="Faro S."/>
            <person name="Ferguson D."/>
            <person name="Fisher S."/>
            <person name="Foley C.D."/>
            <person name="Franke A."/>
            <person name="Friedrich D."/>
            <person name="Gadbois L."/>
            <person name="Gearin G."/>
            <person name="Gearin C.R."/>
            <person name="Giannoukos G."/>
            <person name="Goode T."/>
            <person name="Graham J."/>
            <person name="Grandbois E."/>
            <person name="Grewal S."/>
            <person name="Gyaltsen K."/>
            <person name="Hafez N."/>
            <person name="Hagos B."/>
            <person name="Hall J."/>
            <person name="Henson C."/>
            <person name="Hollinger A."/>
            <person name="Honan T."/>
            <person name="Huard M.D."/>
            <person name="Hughes L."/>
            <person name="Hurhula B."/>
            <person name="Husby M.E."/>
            <person name="Kamat A."/>
            <person name="Kanga B."/>
            <person name="Kashin S."/>
            <person name="Khazanovich D."/>
            <person name="Kisner P."/>
            <person name="Lance K."/>
            <person name="Lara M."/>
            <person name="Lee W."/>
            <person name="Lennon N."/>
            <person name="Letendre F."/>
            <person name="LeVine R."/>
            <person name="Lipovsky A."/>
            <person name="Liu X."/>
            <person name="Liu J."/>
            <person name="Liu S."/>
            <person name="Lokyitsang T."/>
            <person name="Lokyitsang Y."/>
            <person name="Lubonja R."/>
            <person name="Lui A."/>
            <person name="MacDonald P."/>
            <person name="Magnisalis V."/>
            <person name="Maru K."/>
            <person name="Matthews C."/>
            <person name="McCusker W."/>
            <person name="McDonough S."/>
            <person name="Mehta T."/>
            <person name="Meldrim J."/>
            <person name="Meneus L."/>
            <person name="Mihai O."/>
            <person name="Mihalev A."/>
            <person name="Mihova T."/>
            <person name="Mittelman R."/>
            <person name="Mlenga V."/>
            <person name="Montmayeur A."/>
            <person name="Mulrain L."/>
            <person name="Navidi A."/>
            <person name="Naylor J."/>
            <person name="Negash T."/>
            <person name="Nguyen T."/>
            <person name="Nguyen N."/>
            <person name="Nicol R."/>
            <person name="Norbu C."/>
            <person name="Norbu N."/>
            <person name="Novod N."/>
            <person name="O'Neill B."/>
            <person name="Osman S."/>
            <person name="Markiewicz E."/>
            <person name="Oyono O.L."/>
            <person name="Patti C."/>
            <person name="Phunkhang P."/>
            <person name="Pierre F."/>
            <person name="Priest M."/>
            <person name="Raghuraman S."/>
            <person name="Rege F."/>
            <person name="Reyes R."/>
            <person name="Rise C."/>
            <person name="Rogov P."/>
            <person name="Ross K."/>
            <person name="Ryan E."/>
            <person name="Settipalli S."/>
            <person name="Shea T."/>
            <person name="Sherpa N."/>
            <person name="Shi L."/>
            <person name="Shih D."/>
            <person name="Sparrow T."/>
            <person name="Spaulding J."/>
            <person name="Stalker J."/>
            <person name="Stange-Thomann N."/>
            <person name="Stavropoulos S."/>
            <person name="Stone C."/>
            <person name="Strader C."/>
            <person name="Tesfaye S."/>
            <person name="Thomson T."/>
            <person name="Thoulutsang Y."/>
            <person name="Thoulutsang D."/>
            <person name="Topham K."/>
            <person name="Topping I."/>
            <person name="Tsamla T."/>
            <person name="Vassiliev H."/>
            <person name="Vo A."/>
            <person name="Wangchuk T."/>
            <person name="Wangdi T."/>
            <person name="Weiand M."/>
            <person name="Wilkinson J."/>
            <person name="Wilson A."/>
            <person name="Yadav S."/>
            <person name="Young G."/>
            <person name="Yu Q."/>
            <person name="Zembek L."/>
            <person name="Zhong D."/>
            <person name="Zimmer A."/>
            <person name="Zwirko Z."/>
            <person name="Jaffe D.B."/>
            <person name="Alvarez P."/>
            <person name="Brockman W."/>
            <person name="Butler J."/>
            <person name="Chin C."/>
            <person name="Gnerre S."/>
            <person name="MacCallum I."/>
            <person name="Graves J.A."/>
            <person name="Ponting C.P."/>
            <person name="Breen M."/>
            <person name="Samollow P.B."/>
            <person name="Lander E.S."/>
            <person name="Lindblad-Toh K."/>
        </authorList>
    </citation>
    <scope>NUCLEOTIDE SEQUENCE [LARGE SCALE GENOMIC DNA]</scope>
</reference>
<evidence type="ECO:0000256" key="11">
    <source>
        <dbReference type="ARBA" id="ARBA00023180"/>
    </source>
</evidence>
<evidence type="ECO:0000256" key="10">
    <source>
        <dbReference type="ARBA" id="ARBA00023170"/>
    </source>
</evidence>
<protein>
    <recommendedName>
        <fullName evidence="13">Vomeronasal type-1 receptor</fullName>
    </recommendedName>
</protein>
<dbReference type="GO" id="GO:0007606">
    <property type="term" value="P:sensory perception of chemical stimulus"/>
    <property type="evidence" value="ECO:0007669"/>
    <property type="project" value="UniProtKB-ARBA"/>
</dbReference>
<dbReference type="eggNOG" id="ENOG502TFDE">
    <property type="taxonomic scope" value="Eukaryota"/>
</dbReference>
<accession>F7F0Z7</accession>
<keyword evidence="16" id="KW-1185">Reference proteome</keyword>
<reference evidence="15" key="3">
    <citation type="submission" date="2025-09" db="UniProtKB">
        <authorList>
            <consortium name="Ensembl"/>
        </authorList>
    </citation>
    <scope>IDENTIFICATION</scope>
</reference>
<organism evidence="15 16">
    <name type="scientific">Monodelphis domestica</name>
    <name type="common">Gray short-tailed opossum</name>
    <dbReference type="NCBI Taxonomy" id="13616"/>
    <lineage>
        <taxon>Eukaryota</taxon>
        <taxon>Metazoa</taxon>
        <taxon>Chordata</taxon>
        <taxon>Craniata</taxon>
        <taxon>Vertebrata</taxon>
        <taxon>Euteleostomi</taxon>
        <taxon>Mammalia</taxon>
        <taxon>Metatheria</taxon>
        <taxon>Didelphimorphia</taxon>
        <taxon>Didelphidae</taxon>
        <taxon>Monodelphis</taxon>
    </lineage>
</organism>
<name>F7F0Z7_MONDO</name>
<dbReference type="PRINTS" id="PR01534">
    <property type="entry name" value="VOMERONASL1R"/>
</dbReference>
<dbReference type="Proteomes" id="UP000002280">
    <property type="component" value="Chromosome 4"/>
</dbReference>
<gene>
    <name evidence="15" type="primary">monDomV1R1226</name>
</gene>
<evidence type="ECO:0000259" key="14">
    <source>
        <dbReference type="PROSITE" id="PS50262"/>
    </source>
</evidence>
<keyword evidence="10 13" id="KW-0675">Receptor</keyword>
<evidence type="ECO:0000256" key="7">
    <source>
        <dbReference type="ARBA" id="ARBA00022989"/>
    </source>
</evidence>
<feature type="transmembrane region" description="Helical" evidence="13">
    <location>
        <begin position="203"/>
        <end position="220"/>
    </location>
</feature>
<feature type="transmembrane region" description="Helical" evidence="13">
    <location>
        <begin position="175"/>
        <end position="197"/>
    </location>
</feature>
<dbReference type="FunFam" id="1.20.1070.10:FF:000033">
    <property type="entry name" value="Vomeronasal type-1 receptor"/>
    <property type="match status" value="1"/>
</dbReference>
<dbReference type="GO" id="GO:0016503">
    <property type="term" value="F:pheromone receptor activity"/>
    <property type="evidence" value="ECO:0007669"/>
    <property type="project" value="InterPro"/>
</dbReference>
<evidence type="ECO:0000256" key="13">
    <source>
        <dbReference type="RuleBase" id="RU364061"/>
    </source>
</evidence>
<reference evidence="15" key="2">
    <citation type="submission" date="2025-08" db="UniProtKB">
        <authorList>
            <consortium name="Ensembl"/>
        </authorList>
    </citation>
    <scope>IDENTIFICATION</scope>
</reference>
<evidence type="ECO:0000256" key="5">
    <source>
        <dbReference type="ARBA" id="ARBA00022507"/>
    </source>
</evidence>
<evidence type="ECO:0000256" key="3">
    <source>
        <dbReference type="ARBA" id="ARBA00010663"/>
    </source>
</evidence>
<evidence type="ECO:0000256" key="1">
    <source>
        <dbReference type="ARBA" id="ARBA00003878"/>
    </source>
</evidence>
<dbReference type="GeneTree" id="ENSGT00960000186612"/>
<dbReference type="InterPro" id="IPR017452">
    <property type="entry name" value="GPCR_Rhodpsn_7TM"/>
</dbReference>
<feature type="transmembrane region" description="Helical" evidence="13">
    <location>
        <begin position="247"/>
        <end position="271"/>
    </location>
</feature>
<comment type="subcellular location">
    <subcellularLocation>
        <location evidence="2 13">Cell membrane</location>
        <topology evidence="2 13">Multi-pass membrane protein</topology>
    </subcellularLocation>
</comment>
<evidence type="ECO:0000256" key="9">
    <source>
        <dbReference type="ARBA" id="ARBA00023136"/>
    </source>
</evidence>
<keyword evidence="6 13" id="KW-0812">Transmembrane</keyword>
<sequence length="342" mass="38564">MRTNSSTTVSEEIIFLNLVLGIASFIQTGAGILGNVFLLWHYLFIFLFVHRPRPIDSIFFHLALANSIMLISKGVPQTMVGLGLKISLDHIGCKLIIFVHRVARSLSLSLACLLSGFQIITISSSTFSLVSDLKANASKLIKPLCFFCWILHIQINIFVFVNMKNFVGSSNSTRIWHMGFCSNFIPASFKVSLFVILYCLPDFLYVGFMVLVSGSLVLVLQRHHQQVQHIHRSSLSSKRSSEMRATYTILVFVSIYVSFTLANSILSVYLFEFEKSFGWLIPTSALLAACFPAISPFVFISCDSQILHFFYSLWGKKRSQDSLFPRSSTAHHSTSILTRRYL</sequence>
<dbReference type="GeneID" id="100312329"/>
<comment type="function">
    <text evidence="1">Putative pheromone receptor.</text>
</comment>
<dbReference type="InParanoid" id="F7F0Z7"/>
<keyword evidence="7 13" id="KW-1133">Transmembrane helix</keyword>
<keyword evidence="9 13" id="KW-0472">Membrane</keyword>
<dbReference type="PROSITE" id="PS50262">
    <property type="entry name" value="G_PROTEIN_RECEP_F1_2"/>
    <property type="match status" value="1"/>
</dbReference>
<dbReference type="Pfam" id="PF03402">
    <property type="entry name" value="V1R"/>
    <property type="match status" value="1"/>
</dbReference>
<dbReference type="KEGG" id="mdo:100312329"/>
<dbReference type="CTD" id="100312329"/>
<keyword evidence="8 13" id="KW-0297">G-protein coupled receptor</keyword>
<comment type="similarity">
    <text evidence="3 13">Belongs to the G-protein coupled receptor 1 family.</text>
</comment>
<keyword evidence="12 13" id="KW-0807">Transducer</keyword>
<dbReference type="Gene3D" id="1.20.1070.10">
    <property type="entry name" value="Rhodopsin 7-helix transmembrane proteins"/>
    <property type="match status" value="1"/>
</dbReference>
<proteinExistence type="inferred from homology"/>
<dbReference type="OrthoDB" id="9450658at2759"/>
<evidence type="ECO:0000256" key="6">
    <source>
        <dbReference type="ARBA" id="ARBA00022692"/>
    </source>
</evidence>
<evidence type="ECO:0000313" key="16">
    <source>
        <dbReference type="Proteomes" id="UP000002280"/>
    </source>
</evidence>
<dbReference type="SUPFAM" id="SSF81321">
    <property type="entry name" value="Family A G protein-coupled receptor-like"/>
    <property type="match status" value="1"/>
</dbReference>
<dbReference type="GO" id="GO:0005550">
    <property type="term" value="F:pheromone binding"/>
    <property type="evidence" value="ECO:0000318"/>
    <property type="project" value="GO_Central"/>
</dbReference>
<feature type="domain" description="G-protein coupled receptors family 1 profile" evidence="14">
    <location>
        <begin position="34"/>
        <end position="299"/>
    </location>
</feature>
<dbReference type="PANTHER" id="PTHR24062">
    <property type="entry name" value="VOMERONASAL TYPE-1 RECEPTOR"/>
    <property type="match status" value="1"/>
</dbReference>
<dbReference type="GO" id="GO:0019236">
    <property type="term" value="P:response to pheromone"/>
    <property type="evidence" value="ECO:0007669"/>
    <property type="project" value="UniProtKB-KW"/>
</dbReference>
<feature type="transmembrane region" description="Helical" evidence="13">
    <location>
        <begin position="95"/>
        <end position="120"/>
    </location>
</feature>
<evidence type="ECO:0000256" key="8">
    <source>
        <dbReference type="ARBA" id="ARBA00023040"/>
    </source>
</evidence>
<dbReference type="HOGENOM" id="CLU_058641_1_0_1"/>
<dbReference type="GO" id="GO:0005886">
    <property type="term" value="C:plasma membrane"/>
    <property type="evidence" value="ECO:0000318"/>
    <property type="project" value="GO_Central"/>
</dbReference>